<organism evidence="1 2">
    <name type="scientific">Xylanibacter muris</name>
    <dbReference type="NCBI Taxonomy" id="2736290"/>
    <lineage>
        <taxon>Bacteria</taxon>
        <taxon>Pseudomonadati</taxon>
        <taxon>Bacteroidota</taxon>
        <taxon>Bacteroidia</taxon>
        <taxon>Bacteroidales</taxon>
        <taxon>Prevotellaceae</taxon>
        <taxon>Xylanibacter</taxon>
    </lineage>
</organism>
<proteinExistence type="predicted"/>
<evidence type="ECO:0000313" key="2">
    <source>
        <dbReference type="Proteomes" id="UP000714420"/>
    </source>
</evidence>
<dbReference type="InterPro" id="IPR019117">
    <property type="entry name" value="CRISPR-assoc_protein_Cmr3"/>
</dbReference>
<name>A0ABX2ARS6_9BACT</name>
<comment type="caution">
    <text evidence="1">The sequence shown here is derived from an EMBL/GenBank/DDBJ whole genome shotgun (WGS) entry which is preliminary data.</text>
</comment>
<evidence type="ECO:0000313" key="1">
    <source>
        <dbReference type="EMBL" id="NPD92737.1"/>
    </source>
</evidence>
<accession>A0ABX2ARS6</accession>
<dbReference type="Proteomes" id="UP000714420">
    <property type="component" value="Unassembled WGS sequence"/>
</dbReference>
<reference evidence="1 2" key="1">
    <citation type="submission" date="2020-05" db="EMBL/GenBank/DDBJ databases">
        <title>Distinct polysaccharide utilization as determinants for interspecies competition between intestinal Prevotella spp.</title>
        <authorList>
            <person name="Galvez E.J.C."/>
            <person name="Iljazovic A."/>
            <person name="Strowig T."/>
        </authorList>
    </citation>
    <scope>NUCLEOTIDE SEQUENCE [LARGE SCALE GENOMIC DNA]</scope>
    <source>
        <strain evidence="1 2">PMUR</strain>
    </source>
</reference>
<dbReference type="Pfam" id="PF09700">
    <property type="entry name" value="Cas_Cmr3"/>
    <property type="match status" value="1"/>
</dbReference>
<dbReference type="RefSeq" id="WP_172276210.1">
    <property type="nucleotide sequence ID" value="NZ_CASGMU010000009.1"/>
</dbReference>
<evidence type="ECO:0008006" key="3">
    <source>
        <dbReference type="Google" id="ProtNLM"/>
    </source>
</evidence>
<gene>
    <name evidence="1" type="ORF">HPS56_10370</name>
</gene>
<keyword evidence="2" id="KW-1185">Reference proteome</keyword>
<sequence>MKYLIELKPLGSYFFGGEVTFGEAGTAQNYLVKSNVMPQASAVLGLMRYCILRWKGLLSYSQDDVKLVTRLIGPKGFDFGADADYGIIKSVSPVFITDGNDFYTPMPLDKMIRVERNEADGKVSYTPKILDNGMKVEFNGKNRCSFSDSASNDSLPVINGYDSKKYDTYKYWYGTNGIKSTEDLFTFSNQIGITKNGRKKNEKDAFFKQTTVLLNPRMSFAFTVELKDNNFLSDKEIMDIISKRHIVPFGGNRSMFLMTVKNSVDWNEKFSALHEDNRLLLLGDAVLENDLRNKCRFIWGESKPFRYMINVAKDRHSLGEPKKKEKLLHLQSRGSVIYADPDTLNRIRNNAKTSLTDIGLNIFI</sequence>
<dbReference type="EMBL" id="JABKKF010000010">
    <property type="protein sequence ID" value="NPD92737.1"/>
    <property type="molecule type" value="Genomic_DNA"/>
</dbReference>
<protein>
    <recommendedName>
        <fullName evidence="3">CRISPR-associated protein Cmr3</fullName>
    </recommendedName>
</protein>